<proteinExistence type="predicted"/>
<sequence length="99" mass="11548">MILETELRLAVTPMDVHETSLQDLLDFHPQTKLISLFLKQKVVTKDNLEEIVEWLVFVSKEFFRVSVNHLLQHFMDLCSNPLHSDPLLKYKDEALGKSI</sequence>
<name>A0ACC2H0C3_DALPE</name>
<dbReference type="Proteomes" id="UP001157502">
    <property type="component" value="Chromosome 7"/>
</dbReference>
<dbReference type="EMBL" id="CM055734">
    <property type="protein sequence ID" value="KAJ8009318.1"/>
    <property type="molecule type" value="Genomic_DNA"/>
</dbReference>
<keyword evidence="2" id="KW-1185">Reference proteome</keyword>
<gene>
    <name evidence="1" type="ORF">DPEC_G00087640</name>
</gene>
<comment type="caution">
    <text evidence="1">The sequence shown here is derived from an EMBL/GenBank/DDBJ whole genome shotgun (WGS) entry which is preliminary data.</text>
</comment>
<organism evidence="1 2">
    <name type="scientific">Dallia pectoralis</name>
    <name type="common">Alaska blackfish</name>
    <dbReference type="NCBI Taxonomy" id="75939"/>
    <lineage>
        <taxon>Eukaryota</taxon>
        <taxon>Metazoa</taxon>
        <taxon>Chordata</taxon>
        <taxon>Craniata</taxon>
        <taxon>Vertebrata</taxon>
        <taxon>Euteleostomi</taxon>
        <taxon>Actinopterygii</taxon>
        <taxon>Neopterygii</taxon>
        <taxon>Teleostei</taxon>
        <taxon>Protacanthopterygii</taxon>
        <taxon>Esociformes</taxon>
        <taxon>Umbridae</taxon>
        <taxon>Dallia</taxon>
    </lineage>
</organism>
<accession>A0ACC2H0C3</accession>
<evidence type="ECO:0000313" key="1">
    <source>
        <dbReference type="EMBL" id="KAJ8009318.1"/>
    </source>
</evidence>
<protein>
    <submittedName>
        <fullName evidence="1">Uncharacterized protein</fullName>
    </submittedName>
</protein>
<reference evidence="1" key="1">
    <citation type="submission" date="2021-05" db="EMBL/GenBank/DDBJ databases">
        <authorList>
            <person name="Pan Q."/>
            <person name="Jouanno E."/>
            <person name="Zahm M."/>
            <person name="Klopp C."/>
            <person name="Cabau C."/>
            <person name="Louis A."/>
            <person name="Berthelot C."/>
            <person name="Parey E."/>
            <person name="Roest Crollius H."/>
            <person name="Montfort J."/>
            <person name="Robinson-Rechavi M."/>
            <person name="Bouchez O."/>
            <person name="Lampietro C."/>
            <person name="Lopez Roques C."/>
            <person name="Donnadieu C."/>
            <person name="Postlethwait J."/>
            <person name="Bobe J."/>
            <person name="Dillon D."/>
            <person name="Chandos A."/>
            <person name="von Hippel F."/>
            <person name="Guiguen Y."/>
        </authorList>
    </citation>
    <scope>NUCLEOTIDE SEQUENCE</scope>
    <source>
        <strain evidence="1">YG-Jan2019</strain>
    </source>
</reference>
<evidence type="ECO:0000313" key="2">
    <source>
        <dbReference type="Proteomes" id="UP001157502"/>
    </source>
</evidence>